<feature type="region of interest" description="Disordered" evidence="5">
    <location>
        <begin position="1"/>
        <end position="71"/>
    </location>
</feature>
<comment type="subcellular location">
    <subcellularLocation>
        <location evidence="1">Cell envelope</location>
    </subcellularLocation>
</comment>
<dbReference type="InterPro" id="IPR007348">
    <property type="entry name" value="CopC_dom"/>
</dbReference>
<keyword evidence="3" id="KW-0732">Signal</keyword>
<keyword evidence="6" id="KW-1133">Transmembrane helix</keyword>
<evidence type="ECO:0000256" key="4">
    <source>
        <dbReference type="ARBA" id="ARBA00023008"/>
    </source>
</evidence>
<feature type="transmembrane region" description="Helical" evidence="6">
    <location>
        <begin position="260"/>
        <end position="281"/>
    </location>
</feature>
<reference evidence="8" key="1">
    <citation type="submission" date="2021-03" db="EMBL/GenBank/DDBJ databases">
        <title>Agromyces archimandritus sp. nov., isolated from the cockroach Archimandrita tessellata.</title>
        <authorList>
            <person name="Guzman J."/>
            <person name="Ortuzar M."/>
            <person name="Poehlein A."/>
            <person name="Daniel R."/>
            <person name="Trujillo M."/>
            <person name="Vilcinskas A."/>
        </authorList>
    </citation>
    <scope>NUCLEOTIDE SEQUENCE</scope>
    <source>
        <strain evidence="8">G127AT</strain>
    </source>
</reference>
<evidence type="ECO:0000313" key="8">
    <source>
        <dbReference type="EMBL" id="QTX05595.1"/>
    </source>
</evidence>
<dbReference type="PANTHER" id="PTHR34820:SF4">
    <property type="entry name" value="INNER MEMBRANE PROTEIN YEBZ"/>
    <property type="match status" value="1"/>
</dbReference>
<proteinExistence type="predicted"/>
<feature type="region of interest" description="Disordered" evidence="5">
    <location>
        <begin position="222"/>
        <end position="251"/>
    </location>
</feature>
<keyword evidence="6" id="KW-0812">Transmembrane</keyword>
<dbReference type="AlphaFoldDB" id="A0A975FNC5"/>
<dbReference type="InterPro" id="IPR014755">
    <property type="entry name" value="Cu-Rt/internalin_Ig-like"/>
</dbReference>
<dbReference type="GO" id="GO:0005886">
    <property type="term" value="C:plasma membrane"/>
    <property type="evidence" value="ECO:0007669"/>
    <property type="project" value="TreeGrafter"/>
</dbReference>
<sequence>MRAPAGRARANRRTANGDPVNHDAANGDSADGDPVNHDSANHDSANRHAANPTRADRDPANHAPAGPPRGGAVMHTAWRSLTAGLLLGAVVAAAGLAIAAMPALAHNSPVSSSPAEGSTVTAQPGTVSLTTSDVLLDLGDGGAGIDVVDAAGLHYATECAVIDGPTVEAAAALGEPGEYTVKWRVVSADGHPISGEFAFDWRPAAGVELAEGSTEPACEVLRDGAGDGGAGDGGADDAVDAGDAADAGDSADSAGIPGEVWWIGGTVLAVVVAGGVTWMLARRRVGGDG</sequence>
<dbReference type="KEGG" id="aarc:G127AT_05130"/>
<dbReference type="GO" id="GO:0005507">
    <property type="term" value="F:copper ion binding"/>
    <property type="evidence" value="ECO:0007669"/>
    <property type="project" value="InterPro"/>
</dbReference>
<evidence type="ECO:0000256" key="5">
    <source>
        <dbReference type="SAM" id="MobiDB-lite"/>
    </source>
</evidence>
<dbReference type="EMBL" id="CP071696">
    <property type="protein sequence ID" value="QTX05595.1"/>
    <property type="molecule type" value="Genomic_DNA"/>
</dbReference>
<evidence type="ECO:0000256" key="2">
    <source>
        <dbReference type="ARBA" id="ARBA00022723"/>
    </source>
</evidence>
<keyword evidence="4" id="KW-0186">Copper</keyword>
<feature type="compositionally biased region" description="Basic and acidic residues" evidence="5">
    <location>
        <begin position="34"/>
        <end position="46"/>
    </location>
</feature>
<feature type="compositionally biased region" description="Low complexity" evidence="5">
    <location>
        <begin position="1"/>
        <end position="17"/>
    </location>
</feature>
<dbReference type="Gene3D" id="2.60.40.1220">
    <property type="match status" value="1"/>
</dbReference>
<feature type="domain" description="CopC" evidence="7">
    <location>
        <begin position="106"/>
        <end position="200"/>
    </location>
</feature>
<evidence type="ECO:0000313" key="9">
    <source>
        <dbReference type="Proteomes" id="UP000671914"/>
    </source>
</evidence>
<dbReference type="InterPro" id="IPR032694">
    <property type="entry name" value="CopC/D"/>
</dbReference>
<dbReference type="GO" id="GO:0042597">
    <property type="term" value="C:periplasmic space"/>
    <property type="evidence" value="ECO:0007669"/>
    <property type="project" value="InterPro"/>
</dbReference>
<evidence type="ECO:0000256" key="6">
    <source>
        <dbReference type="SAM" id="Phobius"/>
    </source>
</evidence>
<organism evidence="8 9">
    <name type="scientific">Agromyces archimandritae</name>
    <dbReference type="NCBI Taxonomy" id="2781962"/>
    <lineage>
        <taxon>Bacteria</taxon>
        <taxon>Bacillati</taxon>
        <taxon>Actinomycetota</taxon>
        <taxon>Actinomycetes</taxon>
        <taxon>Micrococcales</taxon>
        <taxon>Microbacteriaceae</taxon>
        <taxon>Agromyces</taxon>
    </lineage>
</organism>
<dbReference type="Pfam" id="PF04234">
    <property type="entry name" value="CopC"/>
    <property type="match status" value="1"/>
</dbReference>
<dbReference type="SUPFAM" id="SSF81296">
    <property type="entry name" value="E set domains"/>
    <property type="match status" value="1"/>
</dbReference>
<keyword evidence="9" id="KW-1185">Reference proteome</keyword>
<feature type="compositionally biased region" description="Low complexity" evidence="5">
    <location>
        <begin position="241"/>
        <end position="251"/>
    </location>
</feature>
<keyword evidence="2" id="KW-0479">Metal-binding</keyword>
<dbReference type="PANTHER" id="PTHR34820">
    <property type="entry name" value="INNER MEMBRANE PROTEIN YEBZ"/>
    <property type="match status" value="1"/>
</dbReference>
<evidence type="ECO:0000256" key="1">
    <source>
        <dbReference type="ARBA" id="ARBA00004196"/>
    </source>
</evidence>
<gene>
    <name evidence="8" type="ORF">G127AT_05130</name>
</gene>
<feature type="transmembrane region" description="Helical" evidence="6">
    <location>
        <begin position="84"/>
        <end position="105"/>
    </location>
</feature>
<evidence type="ECO:0000259" key="7">
    <source>
        <dbReference type="Pfam" id="PF04234"/>
    </source>
</evidence>
<name>A0A975FNC5_9MICO</name>
<accession>A0A975FNC5</accession>
<dbReference type="GO" id="GO:0030313">
    <property type="term" value="C:cell envelope"/>
    <property type="evidence" value="ECO:0007669"/>
    <property type="project" value="UniProtKB-SubCell"/>
</dbReference>
<dbReference type="GO" id="GO:0046688">
    <property type="term" value="P:response to copper ion"/>
    <property type="evidence" value="ECO:0007669"/>
    <property type="project" value="InterPro"/>
</dbReference>
<keyword evidence="6" id="KW-0472">Membrane</keyword>
<evidence type="ECO:0000256" key="3">
    <source>
        <dbReference type="ARBA" id="ARBA00022729"/>
    </source>
</evidence>
<dbReference type="GO" id="GO:0006825">
    <property type="term" value="P:copper ion transport"/>
    <property type="evidence" value="ECO:0007669"/>
    <property type="project" value="InterPro"/>
</dbReference>
<dbReference type="RefSeq" id="WP_210900721.1">
    <property type="nucleotide sequence ID" value="NZ_CP071696.1"/>
</dbReference>
<dbReference type="Proteomes" id="UP000671914">
    <property type="component" value="Chromosome"/>
</dbReference>
<protein>
    <submittedName>
        <fullName evidence="8">Copper resistance protein CopC</fullName>
    </submittedName>
</protein>
<dbReference type="InterPro" id="IPR014756">
    <property type="entry name" value="Ig_E-set"/>
</dbReference>